<dbReference type="PANTHER" id="PTHR24305">
    <property type="entry name" value="CYTOCHROME P450"/>
    <property type="match status" value="1"/>
</dbReference>
<keyword evidence="12" id="KW-1185">Reference proteome</keyword>
<organism evidence="11 12">
    <name type="scientific">Meripilus lineatus</name>
    <dbReference type="NCBI Taxonomy" id="2056292"/>
    <lineage>
        <taxon>Eukaryota</taxon>
        <taxon>Fungi</taxon>
        <taxon>Dikarya</taxon>
        <taxon>Basidiomycota</taxon>
        <taxon>Agaricomycotina</taxon>
        <taxon>Agaricomycetes</taxon>
        <taxon>Polyporales</taxon>
        <taxon>Meripilaceae</taxon>
        <taxon>Meripilus</taxon>
    </lineage>
</organism>
<evidence type="ECO:0000313" key="11">
    <source>
        <dbReference type="EMBL" id="KAJ3475173.1"/>
    </source>
</evidence>
<keyword evidence="8 10" id="KW-0503">Monooxygenase</keyword>
<dbReference type="PROSITE" id="PS00086">
    <property type="entry name" value="CYTOCHROME_P450"/>
    <property type="match status" value="1"/>
</dbReference>
<evidence type="ECO:0000256" key="5">
    <source>
        <dbReference type="ARBA" id="ARBA00022723"/>
    </source>
</evidence>
<sequence length="416" mass="46425">MLTPVFSIKHMRFMTPIFYQITHTLRDVIRERVKDSPQEVDILHWMGRTALELIGQGGLGYSFDPLVEDISDTFGDAIKGLVPAFGGIIFFRNILEFMVKIGPPEFRAWLIDRSPSKNLKEIKRISDTLYAQSKAIIDGKKAALESGDEALLQQVGEGKDIMSILLRANMLASEEDKLPEDELLGQMSTLVFAAMDTTSNALSRVLHLLAQHQSIQDKLRAELTAIDSSEDIPYDQLVELPYLDAICRETLRLYPPVGSLTRQAQKDIVMPLTWPIRGVDGKMIHEIFVPKGTNVFTSISASNQNKAIWGEDALKWKPERWLSPLPEAVSAAHIPGVYSNLMTFNGGGRSCIGFKFSQLEMKVVLADLVKSFRFSEPKAEIVWNCGGIVYPTVGHESNVPSMPILVELVSEPTRPN</sequence>
<keyword evidence="7 9" id="KW-0408">Iron</keyword>
<dbReference type="InterPro" id="IPR050121">
    <property type="entry name" value="Cytochrome_P450_monoxygenase"/>
</dbReference>
<dbReference type="AlphaFoldDB" id="A0AAD5UUT5"/>
<dbReference type="EMBL" id="JANAWD010000903">
    <property type="protein sequence ID" value="KAJ3475173.1"/>
    <property type="molecule type" value="Genomic_DNA"/>
</dbReference>
<dbReference type="GO" id="GO:0016705">
    <property type="term" value="F:oxidoreductase activity, acting on paired donors, with incorporation or reduction of molecular oxygen"/>
    <property type="evidence" value="ECO:0007669"/>
    <property type="project" value="InterPro"/>
</dbReference>
<feature type="binding site" description="axial binding residue" evidence="9">
    <location>
        <position position="351"/>
    </location>
    <ligand>
        <name>heme</name>
        <dbReference type="ChEBI" id="CHEBI:30413"/>
    </ligand>
    <ligandPart>
        <name>Fe</name>
        <dbReference type="ChEBI" id="CHEBI:18248"/>
    </ligandPart>
</feature>
<evidence type="ECO:0000256" key="6">
    <source>
        <dbReference type="ARBA" id="ARBA00023002"/>
    </source>
</evidence>
<evidence type="ECO:0000313" key="12">
    <source>
        <dbReference type="Proteomes" id="UP001212997"/>
    </source>
</evidence>
<comment type="caution">
    <text evidence="11">The sequence shown here is derived from an EMBL/GenBank/DDBJ whole genome shotgun (WGS) entry which is preliminary data.</text>
</comment>
<comment type="cofactor">
    <cofactor evidence="1 9">
        <name>heme</name>
        <dbReference type="ChEBI" id="CHEBI:30413"/>
    </cofactor>
</comment>
<dbReference type="InterPro" id="IPR036396">
    <property type="entry name" value="Cyt_P450_sf"/>
</dbReference>
<dbReference type="Pfam" id="PF00067">
    <property type="entry name" value="p450"/>
    <property type="match status" value="1"/>
</dbReference>
<evidence type="ECO:0000256" key="8">
    <source>
        <dbReference type="ARBA" id="ARBA00023033"/>
    </source>
</evidence>
<reference evidence="11" key="1">
    <citation type="submission" date="2022-07" db="EMBL/GenBank/DDBJ databases">
        <title>Genome Sequence of Physisporinus lineatus.</title>
        <authorList>
            <person name="Buettner E."/>
        </authorList>
    </citation>
    <scope>NUCLEOTIDE SEQUENCE</scope>
    <source>
        <strain evidence="11">VT162</strain>
    </source>
</reference>
<dbReference type="InterPro" id="IPR002401">
    <property type="entry name" value="Cyt_P450_E_grp-I"/>
</dbReference>
<dbReference type="GO" id="GO:0004497">
    <property type="term" value="F:monooxygenase activity"/>
    <property type="evidence" value="ECO:0007669"/>
    <property type="project" value="UniProtKB-KW"/>
</dbReference>
<keyword evidence="6 10" id="KW-0560">Oxidoreductase</keyword>
<comment type="pathway">
    <text evidence="2">Secondary metabolite biosynthesis.</text>
</comment>
<evidence type="ECO:0000256" key="4">
    <source>
        <dbReference type="ARBA" id="ARBA00022617"/>
    </source>
</evidence>
<dbReference type="InterPro" id="IPR017972">
    <property type="entry name" value="Cyt_P450_CS"/>
</dbReference>
<dbReference type="PRINTS" id="PR00463">
    <property type="entry name" value="EP450I"/>
</dbReference>
<proteinExistence type="inferred from homology"/>
<dbReference type="Gene3D" id="1.10.630.10">
    <property type="entry name" value="Cytochrome P450"/>
    <property type="match status" value="1"/>
</dbReference>
<keyword evidence="4 9" id="KW-0349">Heme</keyword>
<protein>
    <recommendedName>
        <fullName evidence="13">Cytochrome P450</fullName>
    </recommendedName>
</protein>
<dbReference type="SUPFAM" id="SSF48264">
    <property type="entry name" value="Cytochrome P450"/>
    <property type="match status" value="1"/>
</dbReference>
<comment type="similarity">
    <text evidence="3 10">Belongs to the cytochrome P450 family.</text>
</comment>
<evidence type="ECO:0000256" key="3">
    <source>
        <dbReference type="ARBA" id="ARBA00010617"/>
    </source>
</evidence>
<dbReference type="PRINTS" id="PR00385">
    <property type="entry name" value="P450"/>
</dbReference>
<dbReference type="GO" id="GO:0005506">
    <property type="term" value="F:iron ion binding"/>
    <property type="evidence" value="ECO:0007669"/>
    <property type="project" value="InterPro"/>
</dbReference>
<gene>
    <name evidence="11" type="ORF">NLI96_g12014</name>
</gene>
<accession>A0AAD5UUT5</accession>
<evidence type="ECO:0008006" key="13">
    <source>
        <dbReference type="Google" id="ProtNLM"/>
    </source>
</evidence>
<evidence type="ECO:0000256" key="2">
    <source>
        <dbReference type="ARBA" id="ARBA00005179"/>
    </source>
</evidence>
<dbReference type="InterPro" id="IPR001128">
    <property type="entry name" value="Cyt_P450"/>
</dbReference>
<keyword evidence="5 9" id="KW-0479">Metal-binding</keyword>
<dbReference type="GO" id="GO:0020037">
    <property type="term" value="F:heme binding"/>
    <property type="evidence" value="ECO:0007669"/>
    <property type="project" value="InterPro"/>
</dbReference>
<evidence type="ECO:0000256" key="10">
    <source>
        <dbReference type="RuleBase" id="RU000461"/>
    </source>
</evidence>
<dbReference type="PANTHER" id="PTHR24305:SF166">
    <property type="entry name" value="CYTOCHROME P450 12A4, MITOCHONDRIAL-RELATED"/>
    <property type="match status" value="1"/>
</dbReference>
<evidence type="ECO:0000256" key="9">
    <source>
        <dbReference type="PIRSR" id="PIRSR602401-1"/>
    </source>
</evidence>
<evidence type="ECO:0000256" key="1">
    <source>
        <dbReference type="ARBA" id="ARBA00001971"/>
    </source>
</evidence>
<evidence type="ECO:0000256" key="7">
    <source>
        <dbReference type="ARBA" id="ARBA00023004"/>
    </source>
</evidence>
<name>A0AAD5UUT5_9APHY</name>
<dbReference type="Proteomes" id="UP001212997">
    <property type="component" value="Unassembled WGS sequence"/>
</dbReference>